<dbReference type="EMBL" id="JAUUTY010000005">
    <property type="protein sequence ID" value="KAK1630549.1"/>
    <property type="molecule type" value="Genomic_DNA"/>
</dbReference>
<dbReference type="SMART" id="SM00256">
    <property type="entry name" value="FBOX"/>
    <property type="match status" value="1"/>
</dbReference>
<organism evidence="4 5">
    <name type="scientific">Lolium multiflorum</name>
    <name type="common">Italian ryegrass</name>
    <name type="synonym">Lolium perenne subsp. multiflorum</name>
    <dbReference type="NCBI Taxonomy" id="4521"/>
    <lineage>
        <taxon>Eukaryota</taxon>
        <taxon>Viridiplantae</taxon>
        <taxon>Streptophyta</taxon>
        <taxon>Embryophyta</taxon>
        <taxon>Tracheophyta</taxon>
        <taxon>Spermatophyta</taxon>
        <taxon>Magnoliopsida</taxon>
        <taxon>Liliopsida</taxon>
        <taxon>Poales</taxon>
        <taxon>Poaceae</taxon>
        <taxon>BOP clade</taxon>
        <taxon>Pooideae</taxon>
        <taxon>Poodae</taxon>
        <taxon>Poeae</taxon>
        <taxon>Poeae Chloroplast Group 2 (Poeae type)</taxon>
        <taxon>Loliodinae</taxon>
        <taxon>Loliinae</taxon>
        <taxon>Lolium</taxon>
    </lineage>
</organism>
<dbReference type="Pfam" id="PF03478">
    <property type="entry name" value="Beta-prop_KIB1-4"/>
    <property type="match status" value="1"/>
</dbReference>
<keyword evidence="5" id="KW-1185">Reference proteome</keyword>
<evidence type="ECO:0000313" key="4">
    <source>
        <dbReference type="EMBL" id="KAK1630551.1"/>
    </source>
</evidence>
<dbReference type="InterPro" id="IPR005174">
    <property type="entry name" value="KIB1-4_b-propeller"/>
</dbReference>
<gene>
    <name evidence="3" type="ORF">QYE76_004864</name>
    <name evidence="4" type="ORF">QYE76_004866</name>
</gene>
<dbReference type="PANTHER" id="PTHR33127">
    <property type="entry name" value="TRANSMEMBRANE PROTEIN"/>
    <property type="match status" value="1"/>
</dbReference>
<dbReference type="Proteomes" id="UP001231189">
    <property type="component" value="Unassembled WGS sequence"/>
</dbReference>
<reference evidence="4" key="1">
    <citation type="submission" date="2023-07" db="EMBL/GenBank/DDBJ databases">
        <title>A chromosome-level genome assembly of Lolium multiflorum.</title>
        <authorList>
            <person name="Chen Y."/>
            <person name="Copetti D."/>
            <person name="Kolliker R."/>
            <person name="Studer B."/>
        </authorList>
    </citation>
    <scope>NUCLEOTIDE SEQUENCE</scope>
    <source>
        <strain evidence="4">02402/16</strain>
        <tissue evidence="4">Leaf</tissue>
    </source>
</reference>
<dbReference type="SUPFAM" id="SSF81383">
    <property type="entry name" value="F-box domain"/>
    <property type="match status" value="1"/>
</dbReference>
<comment type="caution">
    <text evidence="4">The sequence shown here is derived from an EMBL/GenBank/DDBJ whole genome shotgun (WGS) entry which is preliminary data.</text>
</comment>
<dbReference type="InterPro" id="IPR036047">
    <property type="entry name" value="F-box-like_dom_sf"/>
</dbReference>
<evidence type="ECO:0000256" key="1">
    <source>
        <dbReference type="SAM" id="MobiDB-lite"/>
    </source>
</evidence>
<proteinExistence type="predicted"/>
<dbReference type="Gene3D" id="1.20.1280.50">
    <property type="match status" value="1"/>
</dbReference>
<dbReference type="InterPro" id="IPR001810">
    <property type="entry name" value="F-box_dom"/>
</dbReference>
<dbReference type="Pfam" id="PF00646">
    <property type="entry name" value="F-box"/>
    <property type="match status" value="1"/>
</dbReference>
<evidence type="ECO:0000259" key="2">
    <source>
        <dbReference type="PROSITE" id="PS50181"/>
    </source>
</evidence>
<feature type="region of interest" description="Disordered" evidence="1">
    <location>
        <begin position="441"/>
        <end position="473"/>
    </location>
</feature>
<dbReference type="PANTHER" id="PTHR33127:SF99">
    <property type="entry name" value="F-BOX DOMAIN-CONTAINING PROTEIN"/>
    <property type="match status" value="1"/>
</dbReference>
<dbReference type="EMBL" id="JAUUTY010000005">
    <property type="protein sequence ID" value="KAK1630551.1"/>
    <property type="molecule type" value="Genomic_DNA"/>
</dbReference>
<evidence type="ECO:0000313" key="3">
    <source>
        <dbReference type="EMBL" id="KAK1630549.1"/>
    </source>
</evidence>
<feature type="domain" description="F-box" evidence="2">
    <location>
        <begin position="9"/>
        <end position="56"/>
    </location>
</feature>
<dbReference type="AlphaFoldDB" id="A0AAD8RVF0"/>
<evidence type="ECO:0000313" key="5">
    <source>
        <dbReference type="Proteomes" id="UP001231189"/>
    </source>
</evidence>
<name>A0AAD8RVF0_LOLMU</name>
<sequence length="531" mass="58728">MESATSQGSADWSSMPTELLVLILNRLRWSSHPSFALVCKQWRSAVSPFYPAWITPLLLMSYNVGTTNVRYYSPYYHRNFEIDNTLPGAKIVCSAGQHLALHLDGNRILDVELMSGAVHELPPIDEEVLRATLHSVVYDGMGTMYALDPLYGRMRIIRSIRNNVGMWEDWNYAELDLDDPMIMSSPDGNPVLHNGSMHILFEDGRLGVYDDRRQMGSFEILEKPLSFGFEYEYRYLVEDDEGALMAVLFGRHGEGEHEDSYPINVVKLNEHTMEWENVENLEGRAVFTGTPTTVMKKTNVKWMQNKAWPRWSWSGSRWSVVAWLLAAALLWEEPKADGGGATATSSIKLVGSSPDLDVSALFSSLYGHHGDVDGEGILGEIVVVGSADGHPGAVLLCAHHAVTEVVTVFFGQDGGHSSSTSMAEALKVGCWSSTPWESQVVRPRLSSGSQGPDLDVGDERSSTPSRSGLGGDALSSPAACGRVTFGLDCFFYFLVRVVSVNWKDPSSNSRFYRARDVKGLSCNMYLSRGSE</sequence>
<accession>A0AAD8RVF0</accession>
<protein>
    <recommendedName>
        <fullName evidence="2">F-box domain-containing protein</fullName>
    </recommendedName>
</protein>
<dbReference type="PROSITE" id="PS50181">
    <property type="entry name" value="FBOX"/>
    <property type="match status" value="1"/>
</dbReference>